<keyword evidence="11" id="KW-0965">Cell junction</keyword>
<dbReference type="AlphaFoldDB" id="A0A8C6JIQ0"/>
<evidence type="ECO:0000256" key="16">
    <source>
        <dbReference type="ARBA" id="ARBA00064145"/>
    </source>
</evidence>
<evidence type="ECO:0000256" key="10">
    <source>
        <dbReference type="ARBA" id="ARBA00022737"/>
    </source>
</evidence>
<evidence type="ECO:0000313" key="22">
    <source>
        <dbReference type="Proteomes" id="UP000694405"/>
    </source>
</evidence>
<proteinExistence type="inferred from homology"/>
<gene>
    <name evidence="21" type="primary">LOC101868409</name>
</gene>
<dbReference type="GO" id="GO:0005096">
    <property type="term" value="F:GTPase activator activity"/>
    <property type="evidence" value="ECO:0007669"/>
    <property type="project" value="InterPro"/>
</dbReference>
<dbReference type="InterPro" id="IPR022577">
    <property type="entry name" value="TBCD_C"/>
</dbReference>
<protein>
    <recommendedName>
        <fullName evidence="6">Tubulin-specific chaperone D</fullName>
    </recommendedName>
    <alternativeName>
        <fullName evidence="17">Beta-tubulin cofactor D</fullName>
    </alternativeName>
    <alternativeName>
        <fullName evidence="18">Tubulin-folding cofactor D</fullName>
    </alternativeName>
</protein>
<evidence type="ECO:0000256" key="7">
    <source>
        <dbReference type="ARBA" id="ARBA00022427"/>
    </source>
</evidence>
<dbReference type="GO" id="GO:0007021">
    <property type="term" value="P:tubulin complex assembly"/>
    <property type="evidence" value="ECO:0007669"/>
    <property type="project" value="InterPro"/>
</dbReference>
<dbReference type="GO" id="GO:0000226">
    <property type="term" value="P:microtubule cytoskeleton organization"/>
    <property type="evidence" value="ECO:0007669"/>
    <property type="project" value="TreeGrafter"/>
</dbReference>
<dbReference type="GO" id="GO:0007023">
    <property type="term" value="P:post-chaperonin tubulin folding pathway"/>
    <property type="evidence" value="ECO:0007669"/>
    <property type="project" value="InterPro"/>
</dbReference>
<evidence type="ECO:0000259" key="20">
    <source>
        <dbReference type="Pfam" id="PF25767"/>
    </source>
</evidence>
<keyword evidence="22" id="KW-1185">Reference proteome</keyword>
<dbReference type="InterPro" id="IPR011989">
    <property type="entry name" value="ARM-like"/>
</dbReference>
<evidence type="ECO:0000259" key="19">
    <source>
        <dbReference type="Pfam" id="PF12612"/>
    </source>
</evidence>
<dbReference type="Ensembl" id="ENSMUNT00000015320.2">
    <property type="protein sequence ID" value="ENSMUNP00000013276.2"/>
    <property type="gene ID" value="ENSMUNG00000010367.2"/>
</dbReference>
<comment type="function">
    <text evidence="15">Tubulin-folding protein implicated in the first step of the tubulin folding pathway and required for tubulin complex assembly. Involved in the regulation of microtubule polymerization or depolymerization, it modulates microtubule dynamics by capturing GTP-bound beta-tubulin (TUBB). Its ability to interact with beta tubulin is regulated via its interaction with ARL2. Acts as a GTPase-activating protein (GAP) for ARL2. Induces microtubule disruption in absence of ARL2. Increases degradation of beta tubulin, when overexpressed in polarized cells. Promotes epithelial cell detachment, a process antagonized by ARL2. Induces tight adherens and tight junctions disassembly at the lateral cell membrane. Required for correct assembly and maintenance of the mitotic spindle, and proper progression of mitosis. Involved in neuron morphogenesis.</text>
</comment>
<dbReference type="GO" id="GO:0005813">
    <property type="term" value="C:centrosome"/>
    <property type="evidence" value="ECO:0007669"/>
    <property type="project" value="UniProtKB-SubCell"/>
</dbReference>
<dbReference type="Pfam" id="PF12612">
    <property type="entry name" value="TFCD_C"/>
    <property type="match status" value="1"/>
</dbReference>
<dbReference type="PANTHER" id="PTHR12658:SF0">
    <property type="entry name" value="TUBULIN-SPECIFIC CHAPERONE D"/>
    <property type="match status" value="1"/>
</dbReference>
<dbReference type="GO" id="GO:0005912">
    <property type="term" value="C:adherens junction"/>
    <property type="evidence" value="ECO:0007669"/>
    <property type="project" value="UniProtKB-SubCell"/>
</dbReference>
<dbReference type="GO" id="GO:0016328">
    <property type="term" value="C:lateral plasma membrane"/>
    <property type="evidence" value="ECO:0007669"/>
    <property type="project" value="UniProtKB-SubCell"/>
</dbReference>
<evidence type="ECO:0000256" key="11">
    <source>
        <dbReference type="ARBA" id="ARBA00022949"/>
    </source>
</evidence>
<keyword evidence="7" id="KW-0796">Tight junction</keyword>
<dbReference type="GO" id="GO:0031115">
    <property type="term" value="P:negative regulation of microtubule polymerization"/>
    <property type="evidence" value="ECO:0007669"/>
    <property type="project" value="UniProtKB-ARBA"/>
</dbReference>
<keyword evidence="12" id="KW-0472">Membrane</keyword>
<dbReference type="GO" id="GO:0070830">
    <property type="term" value="P:bicellular tight junction assembly"/>
    <property type="evidence" value="ECO:0007669"/>
    <property type="project" value="TreeGrafter"/>
</dbReference>
<dbReference type="FunFam" id="1.25.10.10:FF:000268">
    <property type="entry name" value="tubulin-specific chaperone D"/>
    <property type="match status" value="1"/>
</dbReference>
<dbReference type="Gene3D" id="1.25.10.10">
    <property type="entry name" value="Leucine-rich Repeat Variant"/>
    <property type="match status" value="2"/>
</dbReference>
<dbReference type="InterPro" id="IPR016024">
    <property type="entry name" value="ARM-type_fold"/>
</dbReference>
<feature type="domain" description="Tubulin-folding cofactor D ARM repeats" evidence="20">
    <location>
        <begin position="249"/>
        <end position="472"/>
    </location>
</feature>
<evidence type="ECO:0000256" key="8">
    <source>
        <dbReference type="ARBA" id="ARBA00022475"/>
    </source>
</evidence>
<accession>A0A8C6JIQ0</accession>
<dbReference type="InterPro" id="IPR058033">
    <property type="entry name" value="ARM_TBCD_2nd"/>
</dbReference>
<comment type="subcellular location">
    <subcellularLocation>
        <location evidence="4">Cell junction</location>
        <location evidence="4">Adherens junction</location>
    </subcellularLocation>
    <subcellularLocation>
        <location evidence="3">Cell junction</location>
        <location evidence="3">Tight junction</location>
    </subcellularLocation>
    <subcellularLocation>
        <location evidence="2">Cytoplasm</location>
        <location evidence="2">Cytoskeleton</location>
        <location evidence="2">Microtubule organizing center</location>
        <location evidence="2">Centrosome</location>
    </subcellularLocation>
    <subcellularLocation>
        <location evidence="1">Lateral cell membrane</location>
    </subcellularLocation>
</comment>
<name>A0A8C6JIQ0_MELUD</name>
<evidence type="ECO:0000313" key="21">
    <source>
        <dbReference type="Ensembl" id="ENSMUNP00000013276.2"/>
    </source>
</evidence>
<dbReference type="SUPFAM" id="SSF48371">
    <property type="entry name" value="ARM repeat"/>
    <property type="match status" value="2"/>
</dbReference>
<reference evidence="21" key="1">
    <citation type="submission" date="2020-03" db="EMBL/GenBank/DDBJ databases">
        <title>Melopsittacus undulatus (budgerigar) genome, bMelUnd1, maternal haplotype with Z.</title>
        <authorList>
            <person name="Gedman G."/>
            <person name="Mountcastle J."/>
            <person name="Haase B."/>
            <person name="Formenti G."/>
            <person name="Wright T."/>
            <person name="Apodaca J."/>
            <person name="Pelan S."/>
            <person name="Chow W."/>
            <person name="Rhie A."/>
            <person name="Howe K."/>
            <person name="Fedrigo O."/>
            <person name="Jarvis E.D."/>
        </authorList>
    </citation>
    <scope>NUCLEOTIDE SEQUENCE [LARGE SCALE GENOMIC DNA]</scope>
</reference>
<evidence type="ECO:0000256" key="15">
    <source>
        <dbReference type="ARBA" id="ARBA00057349"/>
    </source>
</evidence>
<dbReference type="Pfam" id="PF25767">
    <property type="entry name" value="ARM_TBCD_2nd"/>
    <property type="match status" value="1"/>
</dbReference>
<evidence type="ECO:0000256" key="18">
    <source>
        <dbReference type="ARBA" id="ARBA00079875"/>
    </source>
</evidence>
<comment type="subunit">
    <text evidence="16">Found in a complex with at least ARL2, PPP2CB, PPP2R1A, PPP2R2A, PPP2R5E and TBCD. Interacts with PPP2CB. Part of a supercomplex made of cofactors A to E. Cofactors A and D function by capturing and stabilizing tubulin in a quasi-native conformation. Cofactor E binds to the cofactor D-tubulin complex; interaction with cofactor C then causes the release of tubulin polypeptides that are committed to the native state. Interacts with ARL2; interaction is enhanced with the GDP-bound form of ARL2. Does not interact with ARL3, ARL4A and ARL4D. Interacts with beta tubulin. Interacts with TBCE.</text>
</comment>
<dbReference type="GO" id="GO:0048487">
    <property type="term" value="F:beta-tubulin binding"/>
    <property type="evidence" value="ECO:0007669"/>
    <property type="project" value="InterPro"/>
</dbReference>
<keyword evidence="8" id="KW-1003">Cell membrane</keyword>
<evidence type="ECO:0000256" key="1">
    <source>
        <dbReference type="ARBA" id="ARBA00004124"/>
    </source>
</evidence>
<organism evidence="21 22">
    <name type="scientific">Melopsittacus undulatus</name>
    <name type="common">Budgerigar</name>
    <name type="synonym">Psittacus undulatus</name>
    <dbReference type="NCBI Taxonomy" id="13146"/>
    <lineage>
        <taxon>Eukaryota</taxon>
        <taxon>Metazoa</taxon>
        <taxon>Chordata</taxon>
        <taxon>Craniata</taxon>
        <taxon>Vertebrata</taxon>
        <taxon>Euteleostomi</taxon>
        <taxon>Archelosauria</taxon>
        <taxon>Archosauria</taxon>
        <taxon>Dinosauria</taxon>
        <taxon>Saurischia</taxon>
        <taxon>Theropoda</taxon>
        <taxon>Coelurosauria</taxon>
        <taxon>Aves</taxon>
        <taxon>Neognathae</taxon>
        <taxon>Neoaves</taxon>
        <taxon>Telluraves</taxon>
        <taxon>Australaves</taxon>
        <taxon>Psittaciformes</taxon>
        <taxon>Psittaculidae</taxon>
        <taxon>Melopsittacus</taxon>
    </lineage>
</organism>
<accession>A0A8V5HI28</accession>
<dbReference type="GO" id="GO:0034333">
    <property type="term" value="P:adherens junction assembly"/>
    <property type="evidence" value="ECO:0007669"/>
    <property type="project" value="TreeGrafter"/>
</dbReference>
<evidence type="ECO:0000256" key="2">
    <source>
        <dbReference type="ARBA" id="ARBA00004300"/>
    </source>
</evidence>
<keyword evidence="10" id="KW-0677">Repeat</keyword>
<evidence type="ECO:0000256" key="14">
    <source>
        <dbReference type="ARBA" id="ARBA00023212"/>
    </source>
</evidence>
<evidence type="ECO:0000256" key="17">
    <source>
        <dbReference type="ARBA" id="ARBA00077974"/>
    </source>
</evidence>
<keyword evidence="14" id="KW-0206">Cytoskeleton</keyword>
<feature type="domain" description="Tubulin-folding cofactor D C-terminal" evidence="19">
    <location>
        <begin position="834"/>
        <end position="1022"/>
    </location>
</feature>
<comment type="similarity">
    <text evidence="5">Belongs to the TBCD family.</text>
</comment>
<reference evidence="21" key="3">
    <citation type="submission" date="2025-09" db="UniProtKB">
        <authorList>
            <consortium name="Ensembl"/>
        </authorList>
    </citation>
    <scope>IDENTIFICATION</scope>
</reference>
<dbReference type="InterPro" id="IPR033162">
    <property type="entry name" value="TBCD"/>
</dbReference>
<reference evidence="21" key="2">
    <citation type="submission" date="2025-08" db="UniProtKB">
        <authorList>
            <consortium name="Ensembl"/>
        </authorList>
    </citation>
    <scope>IDENTIFICATION</scope>
</reference>
<evidence type="ECO:0000256" key="13">
    <source>
        <dbReference type="ARBA" id="ARBA00023186"/>
    </source>
</evidence>
<evidence type="ECO:0000256" key="5">
    <source>
        <dbReference type="ARBA" id="ARBA00006853"/>
    </source>
</evidence>
<dbReference type="Proteomes" id="UP000694405">
    <property type="component" value="Chromosome 11"/>
</dbReference>
<evidence type="ECO:0000256" key="12">
    <source>
        <dbReference type="ARBA" id="ARBA00023136"/>
    </source>
</evidence>
<sequence length="1128" mass="127140">MPVRAFILTSLLQISFFSGIMDKYQEQPHLLDRHLEWMMTLLLDIVRDNGSPPQLVHLAFKFLYIITKVRGYKVFLPLFPHEVRDLQPVLDMLVDQNPKDPETWETRYMLLLWLSMICLIPFDLARFDGNISEEEHTRVPTMDRILAVAKCYLVVSDKARDAAAVLVSKFIVRPDVKQKRMADFLDWTLSMISKSSFQSMEGTVVMNGMLQALAQLFKHAKREDCLPYAATVLECLDNCKLSESNQMVLRKLGMKLVQRLGLTFVKPKVAKWRYQRGCRSLAANLQAQGSVVQSQMTTVAANEADDEEEYDIPGEIENVVEQLLVGLKDKDTIVRWSAAKGIGRITGRLPKELADDVIGSLLDCFSFQETDNAWHGGCLALAELGRRGLLLPSRISDVVPVILRALTYDEKRGACSVGSNVRDAACYVCWAFARAYDPTELIPFINQIASALIIAAVFDRDVNCRRAASGTFPHGIDILTAADYFAVGNRVNCYLTISVYIAGFPQYTQPMIDHLVNMKINHWDSVIRELSTKALHNLTPRASEYMANVVLPRLLPLSVGTDLHTRHGAILACAEITHALCKLAEENNRSITHYFDEKSLEGLKQIHEEVCIKYKFEVKKYEGLIPFMFFTVSAGWQWLINDSLRSLTFASSTARQHIKESAVSALAALCNEYYINEKGEADSALQDELVTMYVSELQNTEEMVRCGFSRALGALPRFLLKGRLQQVLEGLKQVTLISPGNVSFAEARRDALIAIAKVCQTAGVKGEGSQEEYVCKDNVAQIYAMLLNGVTDYTTDSRGDVGGWVREAAMRSLMEVTLLLVQNEAELIDANICKQIMCCVAQQSAEKIDKFRAHAGSVFLALLHFDHPPIPHIPHREELERIFPRSEKETLNWNAASEAFPRITQLLALPAYQYSVLLGLSVSVGGLTETTVRRYSAQSLFDYMKKIQNDSSALESFCETLLKVFEDNLRNDRVSVPLLTMLDQMLANGCFDTFTMQENHPFPVKLFTLCKEEIKRSKDIRKLRSSIGVFCGLIQFQGDMREKVFFQLFLLLCHPFPVIRKTTASQVYEMLITYSDVLDPAIMDSVLTILSDTNWEAELPVVREKRNCLCDLMNVPKPQLVSKPVPPV</sequence>
<evidence type="ECO:0000256" key="4">
    <source>
        <dbReference type="ARBA" id="ARBA00004536"/>
    </source>
</evidence>
<dbReference type="PANTHER" id="PTHR12658">
    <property type="entry name" value="BETA-TUBULIN COFACTOR D"/>
    <property type="match status" value="1"/>
</dbReference>
<keyword evidence="13" id="KW-0143">Chaperone</keyword>
<evidence type="ECO:0000256" key="9">
    <source>
        <dbReference type="ARBA" id="ARBA00022490"/>
    </source>
</evidence>
<dbReference type="Pfam" id="PF23579">
    <property type="entry name" value="ARM_TBCD"/>
    <property type="match status" value="1"/>
</dbReference>
<evidence type="ECO:0000256" key="3">
    <source>
        <dbReference type="ARBA" id="ARBA00004435"/>
    </source>
</evidence>
<dbReference type="GO" id="GO:0005923">
    <property type="term" value="C:bicellular tight junction"/>
    <property type="evidence" value="ECO:0007669"/>
    <property type="project" value="UniProtKB-SubCell"/>
</dbReference>
<evidence type="ECO:0000256" key="6">
    <source>
        <dbReference type="ARBA" id="ARBA00015003"/>
    </source>
</evidence>
<keyword evidence="9" id="KW-0963">Cytoplasm</keyword>